<dbReference type="InterPro" id="IPR014710">
    <property type="entry name" value="RmlC-like_jellyroll"/>
</dbReference>
<reference evidence="2 3" key="1">
    <citation type="journal article" date="2016" name="Front. Microbiol.">
        <title>Fuerstia marisgermanicae gen. nov., sp. nov., an Unusual Member of the Phylum Planctomycetes from the German Wadden Sea.</title>
        <authorList>
            <person name="Kohn T."/>
            <person name="Heuer A."/>
            <person name="Jogler M."/>
            <person name="Vollmers J."/>
            <person name="Boedeker C."/>
            <person name="Bunk B."/>
            <person name="Rast P."/>
            <person name="Borchert D."/>
            <person name="Glockner I."/>
            <person name="Freese H.M."/>
            <person name="Klenk H.P."/>
            <person name="Overmann J."/>
            <person name="Kaster A.K."/>
            <person name="Rohde M."/>
            <person name="Wiegand S."/>
            <person name="Jogler C."/>
        </authorList>
    </citation>
    <scope>NUCLEOTIDE SEQUENCE [LARGE SCALE GENOMIC DNA]</scope>
    <source>
        <strain evidence="2 3">NH11</strain>
    </source>
</reference>
<dbReference type="Gene3D" id="2.60.120.10">
    <property type="entry name" value="Jelly Rolls"/>
    <property type="match status" value="1"/>
</dbReference>
<accession>A0A1P8WPR7</accession>
<dbReference type="Proteomes" id="UP000187735">
    <property type="component" value="Chromosome"/>
</dbReference>
<dbReference type="AlphaFoldDB" id="A0A1P8WPR7"/>
<evidence type="ECO:0000259" key="1">
    <source>
        <dbReference type="Pfam" id="PF07883"/>
    </source>
</evidence>
<dbReference type="PANTHER" id="PTHR40112">
    <property type="entry name" value="H2HPP ISOMERASE"/>
    <property type="match status" value="1"/>
</dbReference>
<keyword evidence="3" id="KW-1185">Reference proteome</keyword>
<gene>
    <name evidence="2" type="ORF">Fuma_05715</name>
</gene>
<dbReference type="Pfam" id="PF07883">
    <property type="entry name" value="Cupin_2"/>
    <property type="match status" value="1"/>
</dbReference>
<organism evidence="2 3">
    <name type="scientific">Fuerstiella marisgermanici</name>
    <dbReference type="NCBI Taxonomy" id="1891926"/>
    <lineage>
        <taxon>Bacteria</taxon>
        <taxon>Pseudomonadati</taxon>
        <taxon>Planctomycetota</taxon>
        <taxon>Planctomycetia</taxon>
        <taxon>Planctomycetales</taxon>
        <taxon>Planctomycetaceae</taxon>
        <taxon>Fuerstiella</taxon>
    </lineage>
</organism>
<feature type="domain" description="Cupin type-2" evidence="1">
    <location>
        <begin position="32"/>
        <end position="99"/>
    </location>
</feature>
<dbReference type="KEGG" id="fmr:Fuma_05715"/>
<dbReference type="InterPro" id="IPR011051">
    <property type="entry name" value="RmlC_Cupin_sf"/>
</dbReference>
<dbReference type="InterPro" id="IPR052535">
    <property type="entry name" value="Bacilysin_H2HPP_isomerase"/>
</dbReference>
<dbReference type="CDD" id="cd02238">
    <property type="entry name" value="cupin_KdgF"/>
    <property type="match status" value="1"/>
</dbReference>
<dbReference type="EMBL" id="CP017641">
    <property type="protein sequence ID" value="APZ96052.1"/>
    <property type="molecule type" value="Genomic_DNA"/>
</dbReference>
<dbReference type="OrthoDB" id="9811153at2"/>
<dbReference type="SUPFAM" id="SSF51182">
    <property type="entry name" value="RmlC-like cupins"/>
    <property type="match status" value="1"/>
</dbReference>
<evidence type="ECO:0000313" key="3">
    <source>
        <dbReference type="Proteomes" id="UP000187735"/>
    </source>
</evidence>
<dbReference type="PANTHER" id="PTHR40112:SF1">
    <property type="entry name" value="H2HPP ISOMERASE"/>
    <property type="match status" value="1"/>
</dbReference>
<proteinExistence type="predicted"/>
<dbReference type="STRING" id="1891926.Fuma_05715"/>
<sequence length="117" mass="12816">MPFIDIENMTPIEPLPGCRLRTPYGENLMLSHVDMDEGAAIPTHDHPHEQGGIVLKGKLELTIDGEARILEAGQMYIIPPNTPHKAVAVDGPAVALDVFSPVREDYAEAFNKYIPAD</sequence>
<evidence type="ECO:0000313" key="2">
    <source>
        <dbReference type="EMBL" id="APZ96052.1"/>
    </source>
</evidence>
<name>A0A1P8WPR7_9PLAN</name>
<dbReference type="RefSeq" id="WP_077028614.1">
    <property type="nucleotide sequence ID" value="NZ_CP017641.1"/>
</dbReference>
<dbReference type="InterPro" id="IPR013096">
    <property type="entry name" value="Cupin_2"/>
</dbReference>
<protein>
    <submittedName>
        <fullName evidence="2">Cupin domain protein</fullName>
    </submittedName>
</protein>